<proteinExistence type="predicted"/>
<keyword evidence="1" id="KW-0732">Signal</keyword>
<evidence type="ECO:0000313" key="2">
    <source>
        <dbReference type="EMBL" id="MCQ4040685.1"/>
    </source>
</evidence>
<gene>
    <name evidence="2" type="ORF">NON19_01270</name>
</gene>
<protein>
    <recommendedName>
        <fullName evidence="4">Bacterial Ig domain-containing protein</fullName>
    </recommendedName>
</protein>
<evidence type="ECO:0000256" key="1">
    <source>
        <dbReference type="SAM" id="SignalP"/>
    </source>
</evidence>
<organism evidence="2 3">
    <name type="scientific">Streptantibioticus rubrisoli</name>
    <dbReference type="NCBI Taxonomy" id="1387313"/>
    <lineage>
        <taxon>Bacteria</taxon>
        <taxon>Bacillati</taxon>
        <taxon>Actinomycetota</taxon>
        <taxon>Actinomycetes</taxon>
        <taxon>Kitasatosporales</taxon>
        <taxon>Streptomycetaceae</taxon>
        <taxon>Streptantibioticus</taxon>
    </lineage>
</organism>
<accession>A0ABT1P5Q5</accession>
<dbReference type="Proteomes" id="UP001206206">
    <property type="component" value="Unassembled WGS sequence"/>
</dbReference>
<feature type="signal peptide" evidence="1">
    <location>
        <begin position="1"/>
        <end position="31"/>
    </location>
</feature>
<feature type="chain" id="PRO_5046979037" description="Bacterial Ig domain-containing protein" evidence="1">
    <location>
        <begin position="32"/>
        <end position="139"/>
    </location>
</feature>
<sequence>MISTKSRSARLGVAAALSAALLTGGTATAFAAPNTVHPAPRPVPHRAPAKSSITFRVRPSSLRSGQRITAAGQGTGLAIGSRVQLQRRIGSRWSSLPASTALRRGGVYSLTTPLSIRGRQILRVLDGTTASSPVTVTVR</sequence>
<name>A0ABT1P5Q5_9ACTN</name>
<dbReference type="RefSeq" id="WP_255924632.1">
    <property type="nucleotide sequence ID" value="NZ_JANFNH010000001.1"/>
</dbReference>
<evidence type="ECO:0008006" key="4">
    <source>
        <dbReference type="Google" id="ProtNLM"/>
    </source>
</evidence>
<keyword evidence="3" id="KW-1185">Reference proteome</keyword>
<reference evidence="2 3" key="1">
    <citation type="submission" date="2022-06" db="EMBL/GenBank/DDBJ databases">
        <title>Draft genome sequence of type strain Streptomyces rubrisoli DSM 42083.</title>
        <authorList>
            <person name="Duangmal K."/>
            <person name="Klaysubun C."/>
        </authorList>
    </citation>
    <scope>NUCLEOTIDE SEQUENCE [LARGE SCALE GENOMIC DNA]</scope>
    <source>
        <strain evidence="2 3">DSM 42083</strain>
    </source>
</reference>
<evidence type="ECO:0000313" key="3">
    <source>
        <dbReference type="Proteomes" id="UP001206206"/>
    </source>
</evidence>
<comment type="caution">
    <text evidence="2">The sequence shown here is derived from an EMBL/GenBank/DDBJ whole genome shotgun (WGS) entry which is preliminary data.</text>
</comment>
<dbReference type="EMBL" id="JANFNH010000001">
    <property type="protein sequence ID" value="MCQ4040685.1"/>
    <property type="molecule type" value="Genomic_DNA"/>
</dbReference>